<gene>
    <name evidence="2" type="ORF">B0H17DRAFT_1196940</name>
</gene>
<organism evidence="2 3">
    <name type="scientific">Mycena rosella</name>
    <name type="common">Pink bonnet</name>
    <name type="synonym">Agaricus rosellus</name>
    <dbReference type="NCBI Taxonomy" id="1033263"/>
    <lineage>
        <taxon>Eukaryota</taxon>
        <taxon>Fungi</taxon>
        <taxon>Dikarya</taxon>
        <taxon>Basidiomycota</taxon>
        <taxon>Agaricomycotina</taxon>
        <taxon>Agaricomycetes</taxon>
        <taxon>Agaricomycetidae</taxon>
        <taxon>Agaricales</taxon>
        <taxon>Marasmiineae</taxon>
        <taxon>Mycenaceae</taxon>
        <taxon>Mycena</taxon>
    </lineage>
</organism>
<keyword evidence="3" id="KW-1185">Reference proteome</keyword>
<protein>
    <submittedName>
        <fullName evidence="2">Uncharacterized protein</fullName>
    </submittedName>
</protein>
<dbReference type="Proteomes" id="UP001221757">
    <property type="component" value="Unassembled WGS sequence"/>
</dbReference>
<dbReference type="EMBL" id="JARKIE010000026">
    <property type="protein sequence ID" value="KAJ7698370.1"/>
    <property type="molecule type" value="Genomic_DNA"/>
</dbReference>
<evidence type="ECO:0000313" key="2">
    <source>
        <dbReference type="EMBL" id="KAJ7698370.1"/>
    </source>
</evidence>
<reference evidence="2" key="1">
    <citation type="submission" date="2023-03" db="EMBL/GenBank/DDBJ databases">
        <title>Massive genome expansion in bonnet fungi (Mycena s.s.) driven by repeated elements and novel gene families across ecological guilds.</title>
        <authorList>
            <consortium name="Lawrence Berkeley National Laboratory"/>
            <person name="Harder C.B."/>
            <person name="Miyauchi S."/>
            <person name="Viragh M."/>
            <person name="Kuo A."/>
            <person name="Thoen E."/>
            <person name="Andreopoulos B."/>
            <person name="Lu D."/>
            <person name="Skrede I."/>
            <person name="Drula E."/>
            <person name="Henrissat B."/>
            <person name="Morin E."/>
            <person name="Kohler A."/>
            <person name="Barry K."/>
            <person name="LaButti K."/>
            <person name="Morin E."/>
            <person name="Salamov A."/>
            <person name="Lipzen A."/>
            <person name="Mereny Z."/>
            <person name="Hegedus B."/>
            <person name="Baldrian P."/>
            <person name="Stursova M."/>
            <person name="Weitz H."/>
            <person name="Taylor A."/>
            <person name="Grigoriev I.V."/>
            <person name="Nagy L.G."/>
            <person name="Martin F."/>
            <person name="Kauserud H."/>
        </authorList>
    </citation>
    <scope>NUCLEOTIDE SEQUENCE</scope>
    <source>
        <strain evidence="2">CBHHK067</strain>
    </source>
</reference>
<evidence type="ECO:0000256" key="1">
    <source>
        <dbReference type="SAM" id="MobiDB-lite"/>
    </source>
</evidence>
<feature type="compositionally biased region" description="Low complexity" evidence="1">
    <location>
        <begin position="15"/>
        <end position="34"/>
    </location>
</feature>
<dbReference type="AlphaFoldDB" id="A0AAD7DUW1"/>
<evidence type="ECO:0000313" key="3">
    <source>
        <dbReference type="Proteomes" id="UP001221757"/>
    </source>
</evidence>
<name>A0AAD7DUW1_MYCRO</name>
<proteinExistence type="predicted"/>
<feature type="region of interest" description="Disordered" evidence="1">
    <location>
        <begin position="1"/>
        <end position="34"/>
    </location>
</feature>
<sequence>MPSESSSAPVPANVESPPQQQSPESVSPLQEPPQVSQSAQLLSIDLTLHRLFTGFTVVGFLIPKDVTSGIGLSMVSLHLDWVGGTIALL</sequence>
<accession>A0AAD7DUW1</accession>
<comment type="caution">
    <text evidence="2">The sequence shown here is derived from an EMBL/GenBank/DDBJ whole genome shotgun (WGS) entry which is preliminary data.</text>
</comment>